<keyword evidence="7 12" id="KW-0496">Mitochondrion</keyword>
<gene>
    <name evidence="15" type="ORF">HHI36_023646</name>
</gene>
<evidence type="ECO:0000256" key="12">
    <source>
        <dbReference type="HAMAP-Rule" id="MF_03221"/>
    </source>
</evidence>
<feature type="binding site" evidence="12">
    <location>
        <position position="242"/>
    </location>
    <ligand>
        <name>Mg(2+)</name>
        <dbReference type="ChEBI" id="CHEBI:18420"/>
    </ligand>
</feature>
<dbReference type="EMBL" id="JABFTP020000186">
    <property type="protein sequence ID" value="KAL3290302.1"/>
    <property type="molecule type" value="Genomic_DNA"/>
</dbReference>
<feature type="site" description="Important for substrate specificity" evidence="12">
    <location>
        <position position="64"/>
    </location>
</feature>
<keyword evidence="5 12" id="KW-0547">Nucleotide-binding</keyword>
<dbReference type="Gene3D" id="3.40.50.261">
    <property type="entry name" value="Succinyl-CoA synthetase domains"/>
    <property type="match status" value="1"/>
</dbReference>
<comment type="pathway">
    <text evidence="1 12">Carbohydrate metabolism; tricarboxylic acid cycle; succinate from succinyl-CoA (ligase route): step 1/1.</text>
</comment>
<evidence type="ECO:0000313" key="16">
    <source>
        <dbReference type="Proteomes" id="UP001516400"/>
    </source>
</evidence>
<reference evidence="15 16" key="1">
    <citation type="journal article" date="2021" name="BMC Biol.">
        <title>Horizontally acquired antibacterial genes associated with adaptive radiation of ladybird beetles.</title>
        <authorList>
            <person name="Li H.S."/>
            <person name="Tang X.F."/>
            <person name="Huang Y.H."/>
            <person name="Xu Z.Y."/>
            <person name="Chen M.L."/>
            <person name="Du X.Y."/>
            <person name="Qiu B.Y."/>
            <person name="Chen P.T."/>
            <person name="Zhang W."/>
            <person name="Slipinski A."/>
            <person name="Escalona H.E."/>
            <person name="Waterhouse R.M."/>
            <person name="Zwick A."/>
            <person name="Pang H."/>
        </authorList>
    </citation>
    <scope>NUCLEOTIDE SEQUENCE [LARGE SCALE GENOMIC DNA]</scope>
    <source>
        <strain evidence="15">SYSU2018</strain>
    </source>
</reference>
<dbReference type="NCBIfam" id="NF001913">
    <property type="entry name" value="PRK00696.1"/>
    <property type="match status" value="1"/>
</dbReference>
<dbReference type="AlphaFoldDB" id="A0ABD2PH77"/>
<keyword evidence="6 12" id="KW-0460">Magnesium</keyword>
<comment type="similarity">
    <text evidence="12">Belongs to the succinate/malate CoA ligase beta subunit family. GTP-specific subunit beta subfamily.</text>
</comment>
<keyword evidence="8 12" id="KW-0342">GTP-binding</keyword>
<dbReference type="InterPro" id="IPR016102">
    <property type="entry name" value="Succinyl-CoA_synth-like"/>
</dbReference>
<comment type="function">
    <text evidence="10 12">GTP-specific succinyl-CoA synthetase functions in the citric acid cycle (TCA), coupling the hydrolysis of succinyl-CoA to the synthesis of GTP and thus represents the only step of substrate-level phosphorylation in the TCA. The beta subunit provides nucleotide specificity of the enzyme and binds the substrate succinate, while the binding sites for coenzyme A and phosphate are found in the alpha subunit.</text>
</comment>
<dbReference type="InterPro" id="IPR013815">
    <property type="entry name" value="ATP_grasp_subdomain_1"/>
</dbReference>
<feature type="site" description="Important for substrate specificity" evidence="12">
    <location>
        <position position="132"/>
    </location>
</feature>
<dbReference type="InterPro" id="IPR013650">
    <property type="entry name" value="ATP-grasp_succ-CoA_synth-type"/>
</dbReference>
<keyword evidence="2 12" id="KW-0816">Tricarboxylic acid cycle</keyword>
<feature type="binding site" evidence="12">
    <location>
        <position position="44"/>
    </location>
    <ligand>
        <name>GTP</name>
        <dbReference type="ChEBI" id="CHEBI:37565"/>
    </ligand>
</feature>
<evidence type="ECO:0000256" key="8">
    <source>
        <dbReference type="ARBA" id="ARBA00023134"/>
    </source>
</evidence>
<evidence type="ECO:0000256" key="9">
    <source>
        <dbReference type="ARBA" id="ARBA00052879"/>
    </source>
</evidence>
<dbReference type="Gene3D" id="3.30.1490.20">
    <property type="entry name" value="ATP-grasp fold, A domain"/>
    <property type="match status" value="1"/>
</dbReference>
<dbReference type="Gene3D" id="3.30.470.20">
    <property type="entry name" value="ATP-grasp fold, B domain"/>
    <property type="match status" value="1"/>
</dbReference>
<evidence type="ECO:0000259" key="14">
    <source>
        <dbReference type="Pfam" id="PF08442"/>
    </source>
</evidence>
<evidence type="ECO:0000259" key="13">
    <source>
        <dbReference type="Pfam" id="PF00549"/>
    </source>
</evidence>
<dbReference type="InterPro" id="IPR034722">
    <property type="entry name" value="Succ_CoA_betaG_euk"/>
</dbReference>
<keyword evidence="3 12" id="KW-0436">Ligase</keyword>
<dbReference type="GO" id="GO:0005525">
    <property type="term" value="F:GTP binding"/>
    <property type="evidence" value="ECO:0007669"/>
    <property type="project" value="UniProtKB-UniRule"/>
</dbReference>
<evidence type="ECO:0000256" key="3">
    <source>
        <dbReference type="ARBA" id="ARBA00022598"/>
    </source>
</evidence>
<dbReference type="Pfam" id="PF00549">
    <property type="entry name" value="Ligase_CoA"/>
    <property type="match status" value="1"/>
</dbReference>
<evidence type="ECO:0000256" key="10">
    <source>
        <dbReference type="ARBA" id="ARBA00053833"/>
    </source>
</evidence>
<comment type="subcellular location">
    <subcellularLocation>
        <location evidence="12">Mitochondrion</location>
    </subcellularLocation>
</comment>
<dbReference type="HAMAP" id="MF_03221">
    <property type="entry name" value="Succ_CoA_betaG_euk"/>
    <property type="match status" value="1"/>
</dbReference>
<evidence type="ECO:0000256" key="6">
    <source>
        <dbReference type="ARBA" id="ARBA00022842"/>
    </source>
</evidence>
<evidence type="ECO:0000256" key="11">
    <source>
        <dbReference type="ARBA" id="ARBA00063570"/>
    </source>
</evidence>
<keyword evidence="16" id="KW-1185">Reference proteome</keyword>
<dbReference type="FunFam" id="3.40.50.261:FF:000001">
    <property type="entry name" value="Succinate--CoA ligase [ADP-forming] subunit beta"/>
    <property type="match status" value="1"/>
</dbReference>
<feature type="binding site" evidence="12">
    <location>
        <position position="228"/>
    </location>
    <ligand>
        <name>Mg(2+)</name>
        <dbReference type="ChEBI" id="CHEBI:18420"/>
    </ligand>
</feature>
<feature type="binding site" evidence="12">
    <location>
        <begin position="75"/>
        <end position="77"/>
    </location>
    <ligand>
        <name>GTP</name>
        <dbReference type="ChEBI" id="CHEBI:37565"/>
    </ligand>
</feature>
<evidence type="ECO:0000313" key="15">
    <source>
        <dbReference type="EMBL" id="KAL3290302.1"/>
    </source>
</evidence>
<dbReference type="FunFam" id="3.30.470.20:FF:000002">
    <property type="entry name" value="Succinate--CoA ligase [ADP-forming] subunit beta"/>
    <property type="match status" value="1"/>
</dbReference>
<comment type="cofactor">
    <cofactor evidence="12">
        <name>Mg(2+)</name>
        <dbReference type="ChEBI" id="CHEBI:18420"/>
    </cofactor>
    <text evidence="12">Binds 1 Mg(2+) ion per subunit.</text>
</comment>
<dbReference type="GO" id="GO:0004776">
    <property type="term" value="F:succinate-CoA ligase (GDP-forming) activity"/>
    <property type="evidence" value="ECO:0007669"/>
    <property type="project" value="UniProtKB-EC"/>
</dbReference>
<dbReference type="PROSITE" id="PS01217">
    <property type="entry name" value="SUCCINYL_COA_LIG_3"/>
    <property type="match status" value="1"/>
</dbReference>
<organism evidence="15 16">
    <name type="scientific">Cryptolaemus montrouzieri</name>
    <dbReference type="NCBI Taxonomy" id="559131"/>
    <lineage>
        <taxon>Eukaryota</taxon>
        <taxon>Metazoa</taxon>
        <taxon>Ecdysozoa</taxon>
        <taxon>Arthropoda</taxon>
        <taxon>Hexapoda</taxon>
        <taxon>Insecta</taxon>
        <taxon>Pterygota</taxon>
        <taxon>Neoptera</taxon>
        <taxon>Endopterygota</taxon>
        <taxon>Coleoptera</taxon>
        <taxon>Polyphaga</taxon>
        <taxon>Cucujiformia</taxon>
        <taxon>Coccinelloidea</taxon>
        <taxon>Coccinellidae</taxon>
        <taxon>Scymninae</taxon>
        <taxon>Scymnini</taxon>
        <taxon>Cryptolaemus</taxon>
    </lineage>
</organism>
<evidence type="ECO:0000256" key="4">
    <source>
        <dbReference type="ARBA" id="ARBA00022723"/>
    </source>
</evidence>
<evidence type="ECO:0000256" key="5">
    <source>
        <dbReference type="ARBA" id="ARBA00022741"/>
    </source>
</evidence>
<feature type="domain" description="ATP-citrate synthase/succinyl-CoA ligase C-terminal" evidence="13">
    <location>
        <begin position="291"/>
        <end position="410"/>
    </location>
</feature>
<dbReference type="InterPro" id="IPR005809">
    <property type="entry name" value="Succ_CoA_ligase-like_bsu"/>
</dbReference>
<comment type="caution">
    <text evidence="15">The sequence shown here is derived from an EMBL/GenBank/DDBJ whole genome shotgun (WGS) entry which is preliminary data.</text>
</comment>
<evidence type="ECO:0000256" key="7">
    <source>
        <dbReference type="ARBA" id="ARBA00023128"/>
    </source>
</evidence>
<evidence type="ECO:0000256" key="2">
    <source>
        <dbReference type="ARBA" id="ARBA00022532"/>
    </source>
</evidence>
<dbReference type="GO" id="GO:0000287">
    <property type="term" value="F:magnesium ion binding"/>
    <property type="evidence" value="ECO:0007669"/>
    <property type="project" value="UniProtKB-UniRule"/>
</dbReference>
<dbReference type="PIRSF" id="PIRSF001554">
    <property type="entry name" value="SucCS_beta"/>
    <property type="match status" value="1"/>
</dbReference>
<dbReference type="Proteomes" id="UP001516400">
    <property type="component" value="Unassembled WGS sequence"/>
</dbReference>
<dbReference type="FunFam" id="3.30.1490.20:FF:000004">
    <property type="entry name" value="Succinate--CoA ligase [ADP-forming] subunit beta, mitochondrial"/>
    <property type="match status" value="1"/>
</dbReference>
<sequence length="414" mass="45543">MSVFWQRLRVKPYQIQTFKNFVRHLNLLEYQSKNLLRENGVAIQNFCLLDEKDKSELEQFNVEEYVIKAQILAGGRGKGHFNNGFKGGVHFTKEKKQINDVIDKMLGYNLITKQTPKDGIPVKKIMIAESVNIIRETYLCIAMDRSSNGPVIIASPAGGVDIEAVAEKTPNLIKNTPVDIFEGLTNKKAAEIAEFLEFKGELKEAAAKEIQKLYKMFLDLDCTQLEINPLVETDKKKVISVDAKLNFDDNAKFRQKKVFALEDVTESDPREVEAAKHNLNYIGMGGNIGCLVNGAGLAMATMDIIKLHGGDPANFLDVGGSVKEEQVTAAFKILTADESVKSVLVNVFGGIVNCATIANGIVSAMKSMKLNIPLIVRLEGTNAQEARNIINNSGLNIQAAQDLDNAAQLAVKSV</sequence>
<feature type="binding site" evidence="12">
    <location>
        <position position="293"/>
    </location>
    <ligand>
        <name>substrate</name>
        <note>ligand shared with subunit alpha</note>
    </ligand>
</feature>
<dbReference type="PANTHER" id="PTHR11815">
    <property type="entry name" value="SUCCINYL-COA SYNTHETASE BETA CHAIN"/>
    <property type="match status" value="1"/>
</dbReference>
<feature type="domain" description="ATP-grasp fold succinyl-CoA synthetase-type" evidence="14">
    <location>
        <begin position="26"/>
        <end position="232"/>
    </location>
</feature>
<feature type="binding site" evidence="12">
    <location>
        <begin position="350"/>
        <end position="352"/>
    </location>
    <ligand>
        <name>substrate</name>
        <note>ligand shared with subunit alpha</note>
    </ligand>
</feature>
<dbReference type="InterPro" id="IPR005811">
    <property type="entry name" value="SUCC_ACL_C"/>
</dbReference>
<feature type="binding site" evidence="12">
    <location>
        <position position="131"/>
    </location>
    <ligand>
        <name>GTP</name>
        <dbReference type="ChEBI" id="CHEBI:37565"/>
    </ligand>
</feature>
<dbReference type="NCBIfam" id="TIGR01016">
    <property type="entry name" value="sucCoAbeta"/>
    <property type="match status" value="1"/>
</dbReference>
<dbReference type="GO" id="GO:0005739">
    <property type="term" value="C:mitochondrion"/>
    <property type="evidence" value="ECO:0007669"/>
    <property type="project" value="UniProtKB-SubCell"/>
</dbReference>
<dbReference type="SUPFAM" id="SSF56059">
    <property type="entry name" value="Glutathione synthetase ATP-binding domain-like"/>
    <property type="match status" value="1"/>
</dbReference>
<dbReference type="Pfam" id="PF08442">
    <property type="entry name" value="ATP-grasp_2"/>
    <property type="match status" value="1"/>
</dbReference>
<dbReference type="HAMAP" id="MF_00558">
    <property type="entry name" value="Succ_CoA_beta"/>
    <property type="match status" value="1"/>
</dbReference>
<dbReference type="GO" id="GO:0004775">
    <property type="term" value="F:succinate-CoA ligase (ADP-forming) activity"/>
    <property type="evidence" value="ECO:0007669"/>
    <property type="project" value="UniProtKB-UniRule"/>
</dbReference>
<accession>A0ABD2PH77</accession>
<comment type="catalytic activity">
    <reaction evidence="9 12">
        <text>GTP + succinate + CoA = succinyl-CoA + GDP + phosphate</text>
        <dbReference type="Rhea" id="RHEA:22120"/>
        <dbReference type="ChEBI" id="CHEBI:30031"/>
        <dbReference type="ChEBI" id="CHEBI:37565"/>
        <dbReference type="ChEBI" id="CHEBI:43474"/>
        <dbReference type="ChEBI" id="CHEBI:57287"/>
        <dbReference type="ChEBI" id="CHEBI:57292"/>
        <dbReference type="ChEBI" id="CHEBI:58189"/>
        <dbReference type="EC" id="6.2.1.4"/>
    </reaction>
</comment>
<evidence type="ECO:0000256" key="1">
    <source>
        <dbReference type="ARBA" id="ARBA00005064"/>
    </source>
</evidence>
<comment type="subunit">
    <text evidence="11 12">Heterodimer of an alpha and a beta subunit. The beta subunit determines specificity for GTP.</text>
</comment>
<dbReference type="EC" id="6.2.1.4" evidence="12"/>
<name>A0ABD2PH77_9CUCU</name>
<dbReference type="InterPro" id="IPR017866">
    <property type="entry name" value="Succ-CoA_synthase_bsu_CS"/>
</dbReference>
<protein>
    <recommendedName>
        <fullName evidence="12">Succinate--CoA ligase [GDP-forming] subunit beta, mitochondrial</fullName>
        <ecNumber evidence="12">6.2.1.4</ecNumber>
    </recommendedName>
    <alternativeName>
        <fullName evidence="12">GTP-specific succinyl-CoA synthetase subunit beta</fullName>
        <shortName evidence="12">G-SCS</shortName>
        <shortName evidence="12">GTPSCS</shortName>
    </alternativeName>
    <alternativeName>
        <fullName evidence="12">Succinyl-CoA synthetase beta-G chain</fullName>
        <shortName evidence="12">SCS-betaG</shortName>
    </alternativeName>
</protein>
<dbReference type="GO" id="GO:0006099">
    <property type="term" value="P:tricarboxylic acid cycle"/>
    <property type="evidence" value="ECO:0007669"/>
    <property type="project" value="UniProtKB-UniRule"/>
</dbReference>
<dbReference type="SUPFAM" id="SSF52210">
    <property type="entry name" value="Succinyl-CoA synthetase domains"/>
    <property type="match status" value="1"/>
</dbReference>
<dbReference type="PANTHER" id="PTHR11815:SF10">
    <property type="entry name" value="SUCCINATE--COA LIGASE [GDP-FORMING] SUBUNIT BETA, MITOCHONDRIAL"/>
    <property type="match status" value="1"/>
</dbReference>
<proteinExistence type="inferred from homology"/>
<keyword evidence="4 12" id="KW-0479">Metal-binding</keyword>